<dbReference type="EMBL" id="WHOC01000046">
    <property type="protein sequence ID" value="NOU85991.1"/>
    <property type="molecule type" value="Genomic_DNA"/>
</dbReference>
<evidence type="ECO:0000313" key="3">
    <source>
        <dbReference type="Proteomes" id="UP000658690"/>
    </source>
</evidence>
<proteinExistence type="predicted"/>
<dbReference type="RefSeq" id="WP_171689291.1">
    <property type="nucleotide sequence ID" value="NZ_WHOC01000046.1"/>
</dbReference>
<evidence type="ECO:0000256" key="1">
    <source>
        <dbReference type="SAM" id="SignalP"/>
    </source>
</evidence>
<accession>A0ABX1YYD3</accession>
<protein>
    <submittedName>
        <fullName evidence="2">Uncharacterized protein</fullName>
    </submittedName>
</protein>
<comment type="caution">
    <text evidence="2">The sequence shown here is derived from an EMBL/GenBank/DDBJ whole genome shotgun (WGS) entry which is preliminary data.</text>
</comment>
<evidence type="ECO:0000313" key="2">
    <source>
        <dbReference type="EMBL" id="NOU85991.1"/>
    </source>
</evidence>
<feature type="chain" id="PRO_5045579077" evidence="1">
    <location>
        <begin position="30"/>
        <end position="116"/>
    </location>
</feature>
<name>A0ABX1YYD3_9BACL</name>
<keyword evidence="1" id="KW-0732">Signal</keyword>
<feature type="signal peptide" evidence="1">
    <location>
        <begin position="1"/>
        <end position="29"/>
    </location>
</feature>
<dbReference type="Proteomes" id="UP000658690">
    <property type="component" value="Unassembled WGS sequence"/>
</dbReference>
<gene>
    <name evidence="2" type="ORF">GC102_09405</name>
</gene>
<reference evidence="2 3" key="1">
    <citation type="submission" date="2019-10" db="EMBL/GenBank/DDBJ databases">
        <title>Description of Paenibacillus choica sp. nov.</title>
        <authorList>
            <person name="Carlier A."/>
            <person name="Qi S."/>
        </authorList>
    </citation>
    <scope>NUCLEOTIDE SEQUENCE [LARGE SCALE GENOMIC DNA]</scope>
    <source>
        <strain evidence="2 3">LMG 31460</strain>
    </source>
</reference>
<keyword evidence="3" id="KW-1185">Reference proteome</keyword>
<organism evidence="2 3">
    <name type="scientific">Paenibacillus germinis</name>
    <dbReference type="NCBI Taxonomy" id="2654979"/>
    <lineage>
        <taxon>Bacteria</taxon>
        <taxon>Bacillati</taxon>
        <taxon>Bacillota</taxon>
        <taxon>Bacilli</taxon>
        <taxon>Bacillales</taxon>
        <taxon>Paenibacillaceae</taxon>
        <taxon>Paenibacillus</taxon>
    </lineage>
</organism>
<sequence>MKIGKQVMLVLLSMLLVALIFPVCGSSLAAVQRDPSIVSGTSQMLILMQAPTVTNGTYTLDTKLLGTVATTMGNNLAGLVDDGAGSKLFFLEANTACHTPSQLTTCEVHFHVYSLI</sequence>